<keyword evidence="6" id="KW-0503">Monooxygenase</keyword>
<dbReference type="PANTHER" id="PTHR24305">
    <property type="entry name" value="CYTOCHROME P450"/>
    <property type="match status" value="1"/>
</dbReference>
<feature type="binding site" description="axial binding residue" evidence="5">
    <location>
        <position position="449"/>
    </location>
    <ligand>
        <name>heme</name>
        <dbReference type="ChEBI" id="CHEBI:30413"/>
    </ligand>
    <ligandPart>
        <name>Fe</name>
        <dbReference type="ChEBI" id="CHEBI:18248"/>
    </ligandPart>
</feature>
<dbReference type="InterPro" id="IPR002403">
    <property type="entry name" value="Cyt_P450_E_grp-IV"/>
</dbReference>
<protein>
    <recommendedName>
        <fullName evidence="9">Cytochrome P450</fullName>
    </recommendedName>
</protein>
<keyword evidence="4 5" id="KW-0408">Iron</keyword>
<evidence type="ECO:0008006" key="9">
    <source>
        <dbReference type="Google" id="ProtNLM"/>
    </source>
</evidence>
<keyword evidence="3 5" id="KW-0479">Metal-binding</keyword>
<dbReference type="OrthoDB" id="1470350at2759"/>
<dbReference type="GO" id="GO:0020037">
    <property type="term" value="F:heme binding"/>
    <property type="evidence" value="ECO:0007669"/>
    <property type="project" value="InterPro"/>
</dbReference>
<dbReference type="PRINTS" id="PR00465">
    <property type="entry name" value="EP450IV"/>
</dbReference>
<dbReference type="PANTHER" id="PTHR24305:SF166">
    <property type="entry name" value="CYTOCHROME P450 12A4, MITOCHONDRIAL-RELATED"/>
    <property type="match status" value="1"/>
</dbReference>
<dbReference type="Gene3D" id="1.10.630.10">
    <property type="entry name" value="Cytochrome P450"/>
    <property type="match status" value="1"/>
</dbReference>
<dbReference type="CDD" id="cd11059">
    <property type="entry name" value="CYP_fungal"/>
    <property type="match status" value="1"/>
</dbReference>
<proteinExistence type="inferred from homology"/>
<organism evidence="7 8">
    <name type="scientific">Heterodermia speciosa</name>
    <dbReference type="NCBI Taxonomy" id="116794"/>
    <lineage>
        <taxon>Eukaryota</taxon>
        <taxon>Fungi</taxon>
        <taxon>Dikarya</taxon>
        <taxon>Ascomycota</taxon>
        <taxon>Pezizomycotina</taxon>
        <taxon>Lecanoromycetes</taxon>
        <taxon>OSLEUM clade</taxon>
        <taxon>Lecanoromycetidae</taxon>
        <taxon>Caliciales</taxon>
        <taxon>Physciaceae</taxon>
        <taxon>Heterodermia</taxon>
    </lineage>
</organism>
<evidence type="ECO:0000313" key="8">
    <source>
        <dbReference type="Proteomes" id="UP000664521"/>
    </source>
</evidence>
<evidence type="ECO:0000256" key="6">
    <source>
        <dbReference type="RuleBase" id="RU000461"/>
    </source>
</evidence>
<dbReference type="Proteomes" id="UP000664521">
    <property type="component" value="Unassembled WGS sequence"/>
</dbReference>
<dbReference type="GO" id="GO:0004497">
    <property type="term" value="F:monooxygenase activity"/>
    <property type="evidence" value="ECO:0007669"/>
    <property type="project" value="UniProtKB-KW"/>
</dbReference>
<keyword evidence="8" id="KW-1185">Reference proteome</keyword>
<dbReference type="PRINTS" id="PR00385">
    <property type="entry name" value="P450"/>
</dbReference>
<dbReference type="InterPro" id="IPR036396">
    <property type="entry name" value="Cyt_P450_sf"/>
</dbReference>
<dbReference type="SUPFAM" id="SSF48264">
    <property type="entry name" value="Cytochrome P450"/>
    <property type="match status" value="1"/>
</dbReference>
<gene>
    <name evidence="7" type="ORF">HETSPECPRED_007991</name>
</gene>
<sequence>MLSLTVLGALAALSLLLYKYILHPLFLSPLSRIPKAYFTSHIIPLQAWSREDTGANTRGVFAAHQKHGPVVRLGPNEISCVTPTALRVVYTGGFEKERSYEDVFVNYGIPPMFATLASKPHSVRKRMMTSLYSKSFLQTSPDMEKLSRSIIYDKLLPTVRSVAGKGSQLDVFDFSQAIAMDFISAYLFGLSNGTDFMNNADYRHHWYKAYQRSLRTLPKERRNGELETWCLQLCEAANRFLHPTDQGTDSKLVTQPVIFARVFESLSQSPKAEADPSHAMLATASEMLDHLIAGHETSAITLTYLMLELSRRPELQARLRKELLTLDPPIVTDSPIDDLPSPHSIDALPLLDSVLQETLRLYAAGPARQPRVTPHVPGGTTIDNYAHIPGGVVVSANAHTLHRNPEVFPEPESWIPERWLLDDADPEAEEKREEMRRWFWAFGSGGRMCIGSHFAIQELKLLTAALYRNFVTEVDDDEGMEQVDDYIARPKGEKLNLRFRCV</sequence>
<accession>A0A8H3I5I4</accession>
<comment type="similarity">
    <text evidence="2 6">Belongs to the cytochrome P450 family.</text>
</comment>
<evidence type="ECO:0000256" key="4">
    <source>
        <dbReference type="ARBA" id="ARBA00023004"/>
    </source>
</evidence>
<evidence type="ECO:0000256" key="3">
    <source>
        <dbReference type="ARBA" id="ARBA00022723"/>
    </source>
</evidence>
<keyword evidence="5 6" id="KW-0349">Heme</keyword>
<dbReference type="GO" id="GO:0005506">
    <property type="term" value="F:iron ion binding"/>
    <property type="evidence" value="ECO:0007669"/>
    <property type="project" value="InterPro"/>
</dbReference>
<name>A0A8H3I5I4_9LECA</name>
<comment type="caution">
    <text evidence="7">The sequence shown here is derived from an EMBL/GenBank/DDBJ whole genome shotgun (WGS) entry which is preliminary data.</text>
</comment>
<dbReference type="PROSITE" id="PS00086">
    <property type="entry name" value="CYTOCHROME_P450"/>
    <property type="match status" value="1"/>
</dbReference>
<dbReference type="Pfam" id="PF00067">
    <property type="entry name" value="p450"/>
    <property type="match status" value="1"/>
</dbReference>
<dbReference type="InterPro" id="IPR001128">
    <property type="entry name" value="Cyt_P450"/>
</dbReference>
<dbReference type="InterPro" id="IPR017972">
    <property type="entry name" value="Cyt_P450_CS"/>
</dbReference>
<reference evidence="7" key="1">
    <citation type="submission" date="2021-03" db="EMBL/GenBank/DDBJ databases">
        <authorList>
            <person name="Tagirdzhanova G."/>
        </authorList>
    </citation>
    <scope>NUCLEOTIDE SEQUENCE</scope>
</reference>
<dbReference type="EMBL" id="CAJPDS010000006">
    <property type="protein sequence ID" value="CAF9908125.1"/>
    <property type="molecule type" value="Genomic_DNA"/>
</dbReference>
<dbReference type="AlphaFoldDB" id="A0A8H3I5I4"/>
<evidence type="ECO:0000256" key="2">
    <source>
        <dbReference type="ARBA" id="ARBA00010617"/>
    </source>
</evidence>
<evidence type="ECO:0000313" key="7">
    <source>
        <dbReference type="EMBL" id="CAF9908125.1"/>
    </source>
</evidence>
<dbReference type="GO" id="GO:0016705">
    <property type="term" value="F:oxidoreductase activity, acting on paired donors, with incorporation or reduction of molecular oxygen"/>
    <property type="evidence" value="ECO:0007669"/>
    <property type="project" value="InterPro"/>
</dbReference>
<comment type="cofactor">
    <cofactor evidence="1 5">
        <name>heme</name>
        <dbReference type="ChEBI" id="CHEBI:30413"/>
    </cofactor>
</comment>
<evidence type="ECO:0000256" key="1">
    <source>
        <dbReference type="ARBA" id="ARBA00001971"/>
    </source>
</evidence>
<evidence type="ECO:0000256" key="5">
    <source>
        <dbReference type="PIRSR" id="PIRSR602403-1"/>
    </source>
</evidence>
<dbReference type="InterPro" id="IPR050121">
    <property type="entry name" value="Cytochrome_P450_monoxygenase"/>
</dbReference>
<keyword evidence="6" id="KW-0560">Oxidoreductase</keyword>